<organism evidence="1 2">
    <name type="scientific">Sporomusa malonica</name>
    <dbReference type="NCBI Taxonomy" id="112901"/>
    <lineage>
        <taxon>Bacteria</taxon>
        <taxon>Bacillati</taxon>
        <taxon>Bacillota</taxon>
        <taxon>Negativicutes</taxon>
        <taxon>Selenomonadales</taxon>
        <taxon>Sporomusaceae</taxon>
        <taxon>Sporomusa</taxon>
    </lineage>
</organism>
<keyword evidence="2" id="KW-1185">Reference proteome</keyword>
<reference evidence="1 2" key="1">
    <citation type="submission" date="2017-04" db="EMBL/GenBank/DDBJ databases">
        <authorList>
            <person name="Afonso C.L."/>
            <person name="Miller P.J."/>
            <person name="Scott M.A."/>
            <person name="Spackman E."/>
            <person name="Goraichik I."/>
            <person name="Dimitrov K.M."/>
            <person name="Suarez D.L."/>
            <person name="Swayne D.E."/>
        </authorList>
    </citation>
    <scope>NUCLEOTIDE SEQUENCE [LARGE SCALE GENOMIC DNA]</scope>
    <source>
        <strain evidence="1 2">DSM 5090</strain>
    </source>
</reference>
<dbReference type="EMBL" id="FWXI01000006">
    <property type="protein sequence ID" value="SMC63636.1"/>
    <property type="molecule type" value="Genomic_DNA"/>
</dbReference>
<accession>A0A1W2ASE5</accession>
<dbReference type="AlphaFoldDB" id="A0A1W2ASE5"/>
<dbReference type="Proteomes" id="UP000192738">
    <property type="component" value="Unassembled WGS sequence"/>
</dbReference>
<sequence>MYWVLILCSVAAGVGLLTGCVCRVAGKTDQREELKEKQIPKDIKVNVTVATDQFNKAIKDVIEAIGRLYMQMPKKKKKFRWVNYYKAKAMSLTGEGNHLKKSSECQCLTCANSDKNEVTRSCSKGLQFCSYAACASCRWIFANCRSYDEYTSCQRFIPKTSKSRRTCGECGYSDSSAKCRIGKKAG</sequence>
<evidence type="ECO:0000313" key="1">
    <source>
        <dbReference type="EMBL" id="SMC63636.1"/>
    </source>
</evidence>
<dbReference type="STRING" id="112901.SAMN04488500_10682"/>
<gene>
    <name evidence="1" type="ORF">SAMN04488500_10682</name>
</gene>
<protein>
    <submittedName>
        <fullName evidence="1">Uncharacterized protein</fullName>
    </submittedName>
</protein>
<evidence type="ECO:0000313" key="2">
    <source>
        <dbReference type="Proteomes" id="UP000192738"/>
    </source>
</evidence>
<name>A0A1W2ASE5_9FIRM</name>
<proteinExistence type="predicted"/>